<dbReference type="PANTHER" id="PTHR12526:SF510">
    <property type="entry name" value="D-INOSITOL 3-PHOSPHATE GLYCOSYLTRANSFERASE"/>
    <property type="match status" value="1"/>
</dbReference>
<feature type="domain" description="Glycosyl transferase family 1" evidence="3">
    <location>
        <begin position="204"/>
        <end position="361"/>
    </location>
</feature>
<reference evidence="5" key="1">
    <citation type="submission" date="2018-06" db="EMBL/GenBank/DDBJ databases">
        <authorList>
            <person name="Zhirakovskaya E."/>
        </authorList>
    </citation>
    <scope>NUCLEOTIDE SEQUENCE</scope>
</reference>
<sequence>MRKKIRILFAVGTMGRGGAERQLLGILKHLDRTRFEPLLYLASYTGGLLPEVPEDVPVFAFDQRCLKLPRIRWPGRVHGMRIRDMANVIRENQIDLVYDRTSHMTLLSGPATKLAQCKRISVVVSNPQMDLTHYEHRFRWMKRRLLKEAYRTADVVIAVSNGVKQNITDYYGVPESLVRAIYNPIDIARIDRFAAEDVVSYSSNEFHVVSSGRLHPHKGYWELLEAANILIHQRQHHSFRFHILGEGTIHDELQTAIVEKKLEKHFFLEGFQENPFRWLKQANLFCLPSLMEGLPNVLLEAMACQVPVLSADCPSGPREILQGDQFGSLVPPGNALALADAMEDALLNDSTWKEKVPAARKRVEETFALSTGMQKLEELFLELHDR</sequence>
<dbReference type="InterPro" id="IPR001296">
    <property type="entry name" value="Glyco_trans_1"/>
</dbReference>
<dbReference type="Pfam" id="PF13439">
    <property type="entry name" value="Glyco_transf_4"/>
    <property type="match status" value="1"/>
</dbReference>
<accession>A0A3B1DNF5</accession>
<dbReference type="CDD" id="cd03811">
    <property type="entry name" value="GT4_GT28_WabH-like"/>
    <property type="match status" value="1"/>
</dbReference>
<keyword evidence="1" id="KW-0328">Glycosyltransferase</keyword>
<evidence type="ECO:0000313" key="5">
    <source>
        <dbReference type="EMBL" id="VAX38373.1"/>
    </source>
</evidence>
<keyword evidence="2" id="KW-0808">Transferase</keyword>
<proteinExistence type="predicted"/>
<dbReference type="SUPFAM" id="SSF53756">
    <property type="entry name" value="UDP-Glycosyltransferase/glycogen phosphorylase"/>
    <property type="match status" value="1"/>
</dbReference>
<name>A0A3B1DNF5_9ZZZZ</name>
<gene>
    <name evidence="5" type="ORF">MNBD_PLANCTO02-1639</name>
</gene>
<dbReference type="Pfam" id="PF00534">
    <property type="entry name" value="Glycos_transf_1"/>
    <property type="match status" value="1"/>
</dbReference>
<protein>
    <submittedName>
        <fullName evidence="5">Uncharacterized protein</fullName>
    </submittedName>
</protein>
<evidence type="ECO:0000256" key="1">
    <source>
        <dbReference type="ARBA" id="ARBA00022676"/>
    </source>
</evidence>
<dbReference type="PANTHER" id="PTHR12526">
    <property type="entry name" value="GLYCOSYLTRANSFERASE"/>
    <property type="match status" value="1"/>
</dbReference>
<dbReference type="InterPro" id="IPR028098">
    <property type="entry name" value="Glyco_trans_4-like_N"/>
</dbReference>
<dbReference type="Gene3D" id="3.40.50.2000">
    <property type="entry name" value="Glycogen Phosphorylase B"/>
    <property type="match status" value="2"/>
</dbReference>
<evidence type="ECO:0000256" key="2">
    <source>
        <dbReference type="ARBA" id="ARBA00022679"/>
    </source>
</evidence>
<dbReference type="GO" id="GO:0016757">
    <property type="term" value="F:glycosyltransferase activity"/>
    <property type="evidence" value="ECO:0007669"/>
    <property type="project" value="UniProtKB-KW"/>
</dbReference>
<feature type="domain" description="Glycosyltransferase subfamily 4-like N-terminal" evidence="4">
    <location>
        <begin position="17"/>
        <end position="189"/>
    </location>
</feature>
<dbReference type="EMBL" id="UOGL01000187">
    <property type="protein sequence ID" value="VAX38373.1"/>
    <property type="molecule type" value="Genomic_DNA"/>
</dbReference>
<organism evidence="5">
    <name type="scientific">hydrothermal vent metagenome</name>
    <dbReference type="NCBI Taxonomy" id="652676"/>
    <lineage>
        <taxon>unclassified sequences</taxon>
        <taxon>metagenomes</taxon>
        <taxon>ecological metagenomes</taxon>
    </lineage>
</organism>
<evidence type="ECO:0000259" key="4">
    <source>
        <dbReference type="Pfam" id="PF13439"/>
    </source>
</evidence>
<dbReference type="AlphaFoldDB" id="A0A3B1DNF5"/>
<evidence type="ECO:0000259" key="3">
    <source>
        <dbReference type="Pfam" id="PF00534"/>
    </source>
</evidence>